<dbReference type="OrthoDB" id="4068713at2759"/>
<name>A0A9P6WF34_MAUEX</name>
<organism evidence="2 3">
    <name type="scientific">Maudiozyma exigua</name>
    <name type="common">Yeast</name>
    <name type="synonym">Kazachstania exigua</name>
    <dbReference type="NCBI Taxonomy" id="34358"/>
    <lineage>
        <taxon>Eukaryota</taxon>
        <taxon>Fungi</taxon>
        <taxon>Dikarya</taxon>
        <taxon>Ascomycota</taxon>
        <taxon>Saccharomycotina</taxon>
        <taxon>Saccharomycetes</taxon>
        <taxon>Saccharomycetales</taxon>
        <taxon>Saccharomycetaceae</taxon>
        <taxon>Maudiozyma</taxon>
    </lineage>
</organism>
<accession>A0A9P6WF34</accession>
<feature type="compositionally biased region" description="Low complexity" evidence="1">
    <location>
        <begin position="180"/>
        <end position="196"/>
    </location>
</feature>
<keyword evidence="3" id="KW-1185">Reference proteome</keyword>
<protein>
    <submittedName>
        <fullName evidence="2">Uncharacterized protein</fullName>
    </submittedName>
</protein>
<dbReference type="Proteomes" id="UP000750334">
    <property type="component" value="Unassembled WGS sequence"/>
</dbReference>
<dbReference type="EMBL" id="PUHR01000009">
    <property type="protein sequence ID" value="KAG0671717.1"/>
    <property type="molecule type" value="Genomic_DNA"/>
</dbReference>
<feature type="region of interest" description="Disordered" evidence="1">
    <location>
        <begin position="176"/>
        <end position="212"/>
    </location>
</feature>
<dbReference type="AlphaFoldDB" id="A0A9P6WF34"/>
<sequence length="524" mass="60185">MSLHSPPKSPKSLQRQTTNLSNFYEQSLNAIRIRIDNIPPGKTWKQIRYLIGGIINHNYIIQVKVMPPFASLVPPFHTLQSCVVLLKSNLSSENLNNLLITINSYQWDLHDLFAYLIPNQAFPGTPMPSTYSTMPYPGIPIGTPMITSPSQQHFQNSTASMNNIQQQFVPISPLSLKTEQNPQNPIQPQQQQQQQSSPPPITSDHMQYPQQPSVQQPLLPALPLVPSMQPIIGSPNNDNTIRLSEGFTPMDDTNKIMYPMAYPTTPSFPQRRQLYHQPLMGNKYMSPQGHLMSSPIRDHEQDMYSLGMYHMTPRSSISSEHDNIAYLTSKKGLNPFKQPRNLKSIFNEKNFRKQMTERNMYQIKLKNFPPYLISDSLKPMKDNDGRIDIETNYLEKYGKLRWTVLKDFIKLKCPTLLTLQDSEDSDFSLDNTREFYVGVYEANDTELTVKIDNGIYQVDAVYFNAIIGFRDKELADLCLNALDDQEYALNYKLDVSKIERLEREEAELQKTPDDAIKEEKEQTV</sequence>
<evidence type="ECO:0000256" key="1">
    <source>
        <dbReference type="SAM" id="MobiDB-lite"/>
    </source>
</evidence>
<evidence type="ECO:0000313" key="3">
    <source>
        <dbReference type="Proteomes" id="UP000750334"/>
    </source>
</evidence>
<proteinExistence type="predicted"/>
<comment type="caution">
    <text evidence="2">The sequence shown here is derived from an EMBL/GenBank/DDBJ whole genome shotgun (WGS) entry which is preliminary data.</text>
</comment>
<gene>
    <name evidence="2" type="ORF">C6P45_005323</name>
</gene>
<evidence type="ECO:0000313" key="2">
    <source>
        <dbReference type="EMBL" id="KAG0671717.1"/>
    </source>
</evidence>
<reference evidence="2 3" key="1">
    <citation type="submission" date="2020-11" db="EMBL/GenBank/DDBJ databases">
        <title>Kefir isolates.</title>
        <authorList>
            <person name="Marcisauskas S."/>
            <person name="Kim Y."/>
            <person name="Blasche S."/>
        </authorList>
    </citation>
    <scope>NUCLEOTIDE SEQUENCE [LARGE SCALE GENOMIC DNA]</scope>
    <source>
        <strain evidence="2 3">OG2</strain>
    </source>
</reference>